<name>A0A427XSL7_9TREE</name>
<organism evidence="2 3">
    <name type="scientific">Apiotrichum porosum</name>
    <dbReference type="NCBI Taxonomy" id="105984"/>
    <lineage>
        <taxon>Eukaryota</taxon>
        <taxon>Fungi</taxon>
        <taxon>Dikarya</taxon>
        <taxon>Basidiomycota</taxon>
        <taxon>Agaricomycotina</taxon>
        <taxon>Tremellomycetes</taxon>
        <taxon>Trichosporonales</taxon>
        <taxon>Trichosporonaceae</taxon>
        <taxon>Apiotrichum</taxon>
    </lineage>
</organism>
<reference evidence="2 3" key="1">
    <citation type="submission" date="2018-11" db="EMBL/GenBank/DDBJ databases">
        <title>Genome sequence of Apiotrichum porosum DSM 27194.</title>
        <authorList>
            <person name="Aliyu H."/>
            <person name="Gorte O."/>
            <person name="Ochsenreither K."/>
        </authorList>
    </citation>
    <scope>NUCLEOTIDE SEQUENCE [LARGE SCALE GENOMIC DNA]</scope>
    <source>
        <strain evidence="2 3">DSM 27194</strain>
    </source>
</reference>
<comment type="caution">
    <text evidence="2">The sequence shown here is derived from an EMBL/GenBank/DDBJ whole genome shotgun (WGS) entry which is preliminary data.</text>
</comment>
<accession>A0A427XSL7</accession>
<protein>
    <submittedName>
        <fullName evidence="2">Uncharacterized protein</fullName>
    </submittedName>
</protein>
<feature type="compositionally biased region" description="Acidic residues" evidence="1">
    <location>
        <begin position="74"/>
        <end position="95"/>
    </location>
</feature>
<gene>
    <name evidence="2" type="ORF">EHS24_007995</name>
</gene>
<keyword evidence="3" id="KW-1185">Reference proteome</keyword>
<feature type="region of interest" description="Disordered" evidence="1">
    <location>
        <begin position="74"/>
        <end position="101"/>
    </location>
</feature>
<dbReference type="EMBL" id="RSCE01000006">
    <property type="protein sequence ID" value="RSH81803.1"/>
    <property type="molecule type" value="Genomic_DNA"/>
</dbReference>
<sequence>MSYYSDSDSSRHWSDDASSNMTVPLNPQFIPCDLHTQEAAEALVEFSHSSRRTSFGASWPPRYSTWLDGEYADYDGDSEGYSQSDDEGEEEDQDYDCYGGGSDTYTVQEEEYEDQETEEWEQDWSDDDELQDLVDHLHQQPVRPLLPRYILRDPFRHTERILVDLFTHIIHAKHGAPRLGMKFLNKLVDKWYREVGAAGIQPVVAIAWTEFCAWKALHCGLTGDVSVENTRLVVWVALTLSGALTSADRLFEWSIGLYTSPWWALAFVRDLGGVGWMLWGIHSSFKGTYIAMVEIAEEKAARAENRGSQQGE</sequence>
<evidence type="ECO:0000256" key="1">
    <source>
        <dbReference type="SAM" id="MobiDB-lite"/>
    </source>
</evidence>
<evidence type="ECO:0000313" key="3">
    <source>
        <dbReference type="Proteomes" id="UP000279236"/>
    </source>
</evidence>
<dbReference type="Proteomes" id="UP000279236">
    <property type="component" value="Unassembled WGS sequence"/>
</dbReference>
<proteinExistence type="predicted"/>
<dbReference type="RefSeq" id="XP_028476258.1">
    <property type="nucleotide sequence ID" value="XM_028623325.1"/>
</dbReference>
<dbReference type="AlphaFoldDB" id="A0A427XSL7"/>
<dbReference type="GeneID" id="39592538"/>
<evidence type="ECO:0000313" key="2">
    <source>
        <dbReference type="EMBL" id="RSH81803.1"/>
    </source>
</evidence>